<dbReference type="PROSITE" id="PS00926">
    <property type="entry name" value="LYSYL_OXIDASE"/>
    <property type="match status" value="1"/>
</dbReference>
<evidence type="ECO:0000256" key="9">
    <source>
        <dbReference type="ARBA" id="ARBA00022729"/>
    </source>
</evidence>
<comment type="similarity">
    <text evidence="4">Belongs to the lysyl oxidase family.</text>
</comment>
<keyword evidence="7" id="KW-0812">Transmembrane</keyword>
<evidence type="ECO:0000256" key="16">
    <source>
        <dbReference type="ARBA" id="ARBA00023157"/>
    </source>
</evidence>
<feature type="signal peptide" evidence="23">
    <location>
        <begin position="1"/>
        <end position="26"/>
    </location>
</feature>
<dbReference type="SMART" id="SM00202">
    <property type="entry name" value="SR"/>
    <property type="match status" value="2"/>
</dbReference>
<keyword evidence="5" id="KW-0886">LTQ</keyword>
<dbReference type="Pfam" id="PF01186">
    <property type="entry name" value="Lysyl_oxidase"/>
    <property type="match status" value="1"/>
</dbReference>
<evidence type="ECO:0000256" key="17">
    <source>
        <dbReference type="ARBA" id="ARBA00023180"/>
    </source>
</evidence>
<feature type="domain" description="SRCR" evidence="24">
    <location>
        <begin position="681"/>
        <end position="788"/>
    </location>
</feature>
<dbReference type="Proteomes" id="UP001195483">
    <property type="component" value="Unassembled WGS sequence"/>
</dbReference>
<keyword evidence="6" id="KW-0964">Secreted</keyword>
<name>A0AAE0S7R6_9BIVA</name>
<keyword evidence="16 20" id="KW-1015">Disulfide bond</keyword>
<organism evidence="25 26">
    <name type="scientific">Potamilus streckersoni</name>
    <dbReference type="NCBI Taxonomy" id="2493646"/>
    <lineage>
        <taxon>Eukaryota</taxon>
        <taxon>Metazoa</taxon>
        <taxon>Spiralia</taxon>
        <taxon>Lophotrochozoa</taxon>
        <taxon>Mollusca</taxon>
        <taxon>Bivalvia</taxon>
        <taxon>Autobranchia</taxon>
        <taxon>Heteroconchia</taxon>
        <taxon>Palaeoheterodonta</taxon>
        <taxon>Unionida</taxon>
        <taxon>Unionoidea</taxon>
        <taxon>Unionidae</taxon>
        <taxon>Ambleminae</taxon>
        <taxon>Lampsilini</taxon>
        <taxon>Potamilus</taxon>
    </lineage>
</organism>
<evidence type="ECO:0000256" key="14">
    <source>
        <dbReference type="ARBA" id="ARBA00023008"/>
    </source>
</evidence>
<feature type="region of interest" description="Disordered" evidence="22">
    <location>
        <begin position="383"/>
        <end position="489"/>
    </location>
</feature>
<feature type="coiled-coil region" evidence="21">
    <location>
        <begin position="491"/>
        <end position="577"/>
    </location>
</feature>
<comment type="caution">
    <text evidence="25">The sequence shown here is derived from an EMBL/GenBank/DDBJ whole genome shotgun (WGS) entry which is preliminary data.</text>
</comment>
<dbReference type="AlphaFoldDB" id="A0AAE0S7R6"/>
<protein>
    <recommendedName>
        <fullName evidence="18">protein-lysine 6-oxidase</fullName>
        <ecNumber evidence="18">1.4.3.13</ecNumber>
    </recommendedName>
</protein>
<feature type="region of interest" description="Disordered" evidence="22">
    <location>
        <begin position="142"/>
        <end position="237"/>
    </location>
</feature>
<keyword evidence="17" id="KW-0325">Glycoprotein</keyword>
<keyword evidence="26" id="KW-1185">Reference proteome</keyword>
<comment type="subcellular location">
    <subcellularLocation>
        <location evidence="2">Membrane</location>
        <topology evidence="2">Single-pass membrane protein</topology>
    </subcellularLocation>
    <subcellularLocation>
        <location evidence="3">Secreted</location>
        <location evidence="3">Extracellular space</location>
    </subcellularLocation>
</comment>
<keyword evidence="8" id="KW-0479">Metal-binding</keyword>
<feature type="compositionally biased region" description="Low complexity" evidence="22">
    <location>
        <begin position="145"/>
        <end position="219"/>
    </location>
</feature>
<dbReference type="GO" id="GO:0005615">
    <property type="term" value="C:extracellular space"/>
    <property type="evidence" value="ECO:0007669"/>
    <property type="project" value="TreeGrafter"/>
</dbReference>
<comment type="catalytic activity">
    <reaction evidence="19">
        <text>L-lysyl-[protein] + O2 + H2O = (S)-2-amino-6-oxohexanoyl-[protein] + H2O2 + NH4(+)</text>
        <dbReference type="Rhea" id="RHEA:24544"/>
        <dbReference type="Rhea" id="RHEA-COMP:9752"/>
        <dbReference type="Rhea" id="RHEA-COMP:12448"/>
        <dbReference type="ChEBI" id="CHEBI:15377"/>
        <dbReference type="ChEBI" id="CHEBI:15379"/>
        <dbReference type="ChEBI" id="CHEBI:16240"/>
        <dbReference type="ChEBI" id="CHEBI:28938"/>
        <dbReference type="ChEBI" id="CHEBI:29969"/>
        <dbReference type="ChEBI" id="CHEBI:131803"/>
        <dbReference type="EC" id="1.4.3.13"/>
    </reaction>
</comment>
<keyword evidence="11" id="KW-0801">TPQ</keyword>
<dbReference type="GO" id="GO:0004720">
    <property type="term" value="F:protein-lysine 6-oxidase activity"/>
    <property type="evidence" value="ECO:0007669"/>
    <property type="project" value="UniProtKB-EC"/>
</dbReference>
<keyword evidence="9 23" id="KW-0732">Signal</keyword>
<dbReference type="PROSITE" id="PS50287">
    <property type="entry name" value="SRCR_2"/>
    <property type="match status" value="2"/>
</dbReference>
<reference evidence="25" key="3">
    <citation type="submission" date="2023-05" db="EMBL/GenBank/DDBJ databases">
        <authorList>
            <person name="Smith C.H."/>
        </authorList>
    </citation>
    <scope>NUCLEOTIDE SEQUENCE</scope>
    <source>
        <strain evidence="25">CHS0354</strain>
        <tissue evidence="25">Mantle</tissue>
    </source>
</reference>
<dbReference type="PRINTS" id="PR00258">
    <property type="entry name" value="SPERACTRCPTR"/>
</dbReference>
<keyword evidence="21" id="KW-0175">Coiled coil</keyword>
<evidence type="ECO:0000256" key="6">
    <source>
        <dbReference type="ARBA" id="ARBA00022525"/>
    </source>
</evidence>
<dbReference type="PRINTS" id="PR00074">
    <property type="entry name" value="LYSYLOXIDASE"/>
</dbReference>
<dbReference type="InterPro" id="IPR036772">
    <property type="entry name" value="SRCR-like_dom_sf"/>
</dbReference>
<feature type="domain" description="SRCR" evidence="24">
    <location>
        <begin position="35"/>
        <end position="139"/>
    </location>
</feature>
<reference evidence="25" key="1">
    <citation type="journal article" date="2021" name="Genome Biol. Evol.">
        <title>A High-Quality Reference Genome for a Parasitic Bivalve with Doubly Uniparental Inheritance (Bivalvia: Unionida).</title>
        <authorList>
            <person name="Smith C.H."/>
        </authorList>
    </citation>
    <scope>NUCLEOTIDE SEQUENCE</scope>
    <source>
        <strain evidence="25">CHS0354</strain>
    </source>
</reference>
<evidence type="ECO:0000256" key="8">
    <source>
        <dbReference type="ARBA" id="ARBA00022723"/>
    </source>
</evidence>
<keyword evidence="10" id="KW-0677">Repeat</keyword>
<evidence type="ECO:0000256" key="12">
    <source>
        <dbReference type="ARBA" id="ARBA00022989"/>
    </source>
</evidence>
<evidence type="ECO:0000256" key="21">
    <source>
        <dbReference type="SAM" id="Coils"/>
    </source>
</evidence>
<feature type="disulfide bond" evidence="20">
    <location>
        <begin position="752"/>
        <end position="762"/>
    </location>
</feature>
<keyword evidence="12" id="KW-1133">Transmembrane helix</keyword>
<comment type="caution">
    <text evidence="20">Lacks conserved residue(s) required for the propagation of feature annotation.</text>
</comment>
<comment type="cofactor">
    <cofactor evidence="1">
        <name>Cu cation</name>
        <dbReference type="ChEBI" id="CHEBI:23378"/>
    </cofactor>
</comment>
<dbReference type="InterPro" id="IPR019828">
    <property type="entry name" value="Lysyl_oxidase_CS"/>
</dbReference>
<evidence type="ECO:0000256" key="2">
    <source>
        <dbReference type="ARBA" id="ARBA00004167"/>
    </source>
</evidence>
<evidence type="ECO:0000256" key="22">
    <source>
        <dbReference type="SAM" id="MobiDB-lite"/>
    </source>
</evidence>
<dbReference type="InterPro" id="IPR001190">
    <property type="entry name" value="SRCR"/>
</dbReference>
<gene>
    <name evidence="25" type="ORF">CHS0354_017672</name>
</gene>
<keyword evidence="13" id="KW-0560">Oxidoreductase</keyword>
<evidence type="ECO:0000256" key="15">
    <source>
        <dbReference type="ARBA" id="ARBA00023136"/>
    </source>
</evidence>
<dbReference type="EMBL" id="JAEAOA010001092">
    <property type="protein sequence ID" value="KAK3586880.1"/>
    <property type="molecule type" value="Genomic_DNA"/>
</dbReference>
<evidence type="ECO:0000256" key="3">
    <source>
        <dbReference type="ARBA" id="ARBA00004239"/>
    </source>
</evidence>
<proteinExistence type="inferred from homology"/>
<feature type="chain" id="PRO_5042020148" description="protein-lysine 6-oxidase" evidence="23">
    <location>
        <begin position="27"/>
        <end position="1000"/>
    </location>
</feature>
<dbReference type="FunFam" id="3.10.250.10:FF:000016">
    <property type="entry name" value="Scavenger receptor cysteine-rich protein type 12"/>
    <property type="match status" value="1"/>
</dbReference>
<evidence type="ECO:0000256" key="23">
    <source>
        <dbReference type="SAM" id="SignalP"/>
    </source>
</evidence>
<evidence type="ECO:0000259" key="24">
    <source>
        <dbReference type="PROSITE" id="PS50287"/>
    </source>
</evidence>
<evidence type="ECO:0000256" key="5">
    <source>
        <dbReference type="ARBA" id="ARBA00022477"/>
    </source>
</evidence>
<evidence type="ECO:0000256" key="19">
    <source>
        <dbReference type="ARBA" id="ARBA00047861"/>
    </source>
</evidence>
<evidence type="ECO:0000256" key="10">
    <source>
        <dbReference type="ARBA" id="ARBA00022737"/>
    </source>
</evidence>
<evidence type="ECO:0000256" key="13">
    <source>
        <dbReference type="ARBA" id="ARBA00023002"/>
    </source>
</evidence>
<dbReference type="PANTHER" id="PTHR45817:SF4">
    <property type="entry name" value="LYSYL OXIDASE-LIKE-RELATED"/>
    <property type="match status" value="1"/>
</dbReference>
<keyword evidence="14" id="KW-0186">Copper</keyword>
<dbReference type="EC" id="1.4.3.13" evidence="18"/>
<feature type="compositionally biased region" description="Low complexity" evidence="22">
    <location>
        <begin position="415"/>
        <end position="432"/>
    </location>
</feature>
<sequence>MTKFLWKIIRVHIFLHLWLCLSKVDADPRWLEGEVRLVGGKDVNEGTVLIYHNGTWGIVCHDNWDLRDANVVCRQMGYPGANKAVKNSQFGRGRRQVWMSGVHCRGNEFTLSRCYFRGWGRYHQNDCDGRWVSAGAICNKRDSMTTTSNSTSSTTTTTKTPKPTTTTTTTTTPRPTTTTTTTTRKPTTTTTTRKTTTTTTTHKPTTTTTTPKPITTTTSARQRIPQSARRRPVATEAPRERPLTFLNIISANPEQINSRRRGPVIIPTPGDEDSGSNGGEGSENIEVHGENEAAGVTRVDTFIQPDEMLNEVNAKVEEKPITVQTVESEDEEIKNEINERPTENTTEQRQFDVWIYDNSSHRYIMYRNNGDIVTSPPDPKLFTVRSGWNEADTNRDTKNNENGNSKGEENGQSGGDDASQNSSSSSSYSDSSSDSDSEATEAISASLRNNGGDKGDEDSANAQQANARLPEDDSGGNEKHEDEQSAGTITVQEAQRAIIQQQHSINQMRNEIQREGNNITRLQGEIDRASERIVNNTEARTELREEQRVVEYMREEITHENEQINQLQHEVDEEREVIQDARQPVVEDQRIQQVSTNLNHGREGMNEVIQNIEVQLQDVRLRVSDVRNGSINTNQRDRNTNHIDDKYNDIYLADDPRKLKPVAELLISNHPTSPPPTYTEFRLEGGRVHGEGRIDMRLAGSNKWGTICGDSWGIREAIVACRHFGVGYARIAVTRSYYGGANMDKVLAGLKCTGKEQRLDECNFVMTNGEPGQVACARADSVAGISCTNYLADLIPNVTRLEQSAFLQDRYLYYLQCAMEENCLAESARDIYKQPRWTSHTRRLFRFSTIAHNHGNADFRPELERHNWQWHACHQHYHSMDVFAHYDITDRHGNRVAEGMKASFCLEDSECQHGVKPKYDCNFYGEQGLTVGCSDNYLADIDCQWIDVTDLKPGLYKFQMAINPRLRVPEMSFENNVVSCDLYYNSYHAQLSKCELTGLL</sequence>
<dbReference type="GO" id="GO:0016020">
    <property type="term" value="C:membrane"/>
    <property type="evidence" value="ECO:0007669"/>
    <property type="project" value="UniProtKB-SubCell"/>
</dbReference>
<feature type="disulfide bond" evidence="20">
    <location>
        <begin position="104"/>
        <end position="114"/>
    </location>
</feature>
<evidence type="ECO:0000313" key="25">
    <source>
        <dbReference type="EMBL" id="KAK3586880.1"/>
    </source>
</evidence>
<evidence type="ECO:0000256" key="18">
    <source>
        <dbReference type="ARBA" id="ARBA00038869"/>
    </source>
</evidence>
<dbReference type="GO" id="GO:0005507">
    <property type="term" value="F:copper ion binding"/>
    <property type="evidence" value="ECO:0007669"/>
    <property type="project" value="InterPro"/>
</dbReference>
<dbReference type="InterPro" id="IPR050912">
    <property type="entry name" value="LOX-like_protein"/>
</dbReference>
<evidence type="ECO:0000256" key="20">
    <source>
        <dbReference type="PROSITE-ProRule" id="PRU00196"/>
    </source>
</evidence>
<accession>A0AAE0S7R6</accession>
<dbReference type="Pfam" id="PF00530">
    <property type="entry name" value="SRCR"/>
    <property type="match status" value="2"/>
</dbReference>
<evidence type="ECO:0000256" key="7">
    <source>
        <dbReference type="ARBA" id="ARBA00022692"/>
    </source>
</evidence>
<dbReference type="SUPFAM" id="SSF56487">
    <property type="entry name" value="SRCR-like"/>
    <property type="match status" value="2"/>
</dbReference>
<feature type="region of interest" description="Disordered" evidence="22">
    <location>
        <begin position="325"/>
        <end position="347"/>
    </location>
</feature>
<reference evidence="25" key="2">
    <citation type="journal article" date="2021" name="Genome Biol. Evol.">
        <title>Developing a high-quality reference genome for a parasitic bivalve with doubly uniparental inheritance (Bivalvia: Unionida).</title>
        <authorList>
            <person name="Smith C.H."/>
        </authorList>
    </citation>
    <scope>NUCLEOTIDE SEQUENCE</scope>
    <source>
        <strain evidence="25">CHS0354</strain>
        <tissue evidence="25">Mantle</tissue>
    </source>
</reference>
<feature type="region of interest" description="Disordered" evidence="22">
    <location>
        <begin position="260"/>
        <end position="283"/>
    </location>
</feature>
<dbReference type="PANTHER" id="PTHR45817">
    <property type="entry name" value="LYSYL OXIDASE-LIKE-RELATED"/>
    <property type="match status" value="1"/>
</dbReference>
<evidence type="ECO:0000256" key="1">
    <source>
        <dbReference type="ARBA" id="ARBA00001935"/>
    </source>
</evidence>
<evidence type="ECO:0000256" key="11">
    <source>
        <dbReference type="ARBA" id="ARBA00022772"/>
    </source>
</evidence>
<evidence type="ECO:0000313" key="26">
    <source>
        <dbReference type="Proteomes" id="UP001195483"/>
    </source>
</evidence>
<dbReference type="Gene3D" id="3.10.250.10">
    <property type="entry name" value="SRCR-like domain"/>
    <property type="match status" value="2"/>
</dbReference>
<evidence type="ECO:0000256" key="4">
    <source>
        <dbReference type="ARBA" id="ARBA00007492"/>
    </source>
</evidence>
<keyword evidence="15" id="KW-0472">Membrane</keyword>
<dbReference type="InterPro" id="IPR001695">
    <property type="entry name" value="Lysyl_oxidase"/>
</dbReference>